<sequence length="115" mass="12752">MAAAPDYPAPFYPSSGRNPSPRPFPLKGNGPKVGRAARLPRSIQVKRESDQTGEPRGPIFRDLTGHLDRPLQLGTFQENEGNVVIAPEPHSSSEVLFTSLWKKIGYLFLVERVEI</sequence>
<accession>B3KW43</accession>
<reference evidence="2" key="1">
    <citation type="submission" date="2003-07" db="EMBL/GenBank/DDBJ databases">
        <title>NEDO human cDNA sequencing project.</title>
        <authorList>
            <person name="Kanehori K."/>
            <person name="Ishibashi T."/>
            <person name="Chiba Y."/>
            <person name="Fujimori K."/>
            <person name="Hiraoka S."/>
            <person name="Tanai H."/>
            <person name="Watanabe S."/>
            <person name="Ishida S."/>
            <person name="Ono Y."/>
            <person name="Hotuta T."/>
            <person name="Watanabe M."/>
            <person name="Sugiyama T."/>
            <person name="Irie R."/>
            <person name="Otsuki T."/>
            <person name="Sato H."/>
            <person name="Wakamatsu A."/>
            <person name="Ishii S."/>
            <person name="Yamamoto J."/>
            <person name="Isono Y."/>
            <person name="Kawai-Hio Y."/>
            <person name="Saito K."/>
            <person name="Nishikawa T."/>
            <person name="Kimura K."/>
            <person name="Matsuo K."/>
            <person name="Nakamura Y."/>
            <person name="Sekine M."/>
            <person name="Kikuchi H."/>
            <person name="Kanda K."/>
            <person name="Wagatsuma M."/>
            <person name="Takahashi-Fujii A."/>
            <person name="Oshima A."/>
            <person name="Sugiyama A."/>
            <person name="Kawakami B."/>
            <person name="Suzuki Y."/>
            <person name="Sugano S."/>
            <person name="Nagahari K."/>
            <person name="Masuho Y."/>
            <person name="Nagai K."/>
            <person name="Isogai T."/>
        </authorList>
    </citation>
    <scope>NUCLEOTIDE SEQUENCE</scope>
    <source>
        <tissue evidence="2">Esophageal</tissue>
    </source>
</reference>
<organism evidence="2">
    <name type="scientific">Homo sapiens</name>
    <name type="common">Human</name>
    <dbReference type="NCBI Taxonomy" id="9606"/>
    <lineage>
        <taxon>Eukaryota</taxon>
        <taxon>Metazoa</taxon>
        <taxon>Chordata</taxon>
        <taxon>Craniata</taxon>
        <taxon>Vertebrata</taxon>
        <taxon>Euteleostomi</taxon>
        <taxon>Mammalia</taxon>
        <taxon>Eutheria</taxon>
        <taxon>Euarchontoglires</taxon>
        <taxon>Primates</taxon>
        <taxon>Haplorrhini</taxon>
        <taxon>Catarrhini</taxon>
        <taxon>Hominidae</taxon>
        <taxon>Homo</taxon>
    </lineage>
</organism>
<evidence type="ECO:0000313" key="2">
    <source>
        <dbReference type="EMBL" id="BAG54005.1"/>
    </source>
</evidence>
<name>B3KW43_HUMAN</name>
<dbReference type="EMBL" id="AK124088">
    <property type="protein sequence ID" value="BAG54005.1"/>
    <property type="molecule type" value="mRNA"/>
</dbReference>
<feature type="region of interest" description="Disordered" evidence="1">
    <location>
        <begin position="1"/>
        <end position="64"/>
    </location>
</feature>
<proteinExistence type="evidence at transcript level"/>
<dbReference type="AlphaFoldDB" id="B3KW43"/>
<protein>
    <submittedName>
        <fullName evidence="2">cDNA FLJ42094 fis, clone TESOP2002489</fullName>
    </submittedName>
</protein>
<evidence type="ECO:0000256" key="1">
    <source>
        <dbReference type="SAM" id="MobiDB-lite"/>
    </source>
</evidence>